<evidence type="ECO:0000259" key="3">
    <source>
        <dbReference type="PROSITE" id="PS50948"/>
    </source>
</evidence>
<dbReference type="InterPro" id="IPR003609">
    <property type="entry name" value="Pan_app"/>
</dbReference>
<feature type="region of interest" description="Disordered" evidence="1">
    <location>
        <begin position="233"/>
        <end position="422"/>
    </location>
</feature>
<feature type="compositionally biased region" description="Polar residues" evidence="1">
    <location>
        <begin position="303"/>
        <end position="319"/>
    </location>
</feature>
<dbReference type="Proteomes" id="UP000693738">
    <property type="component" value="Unassembled WGS sequence"/>
</dbReference>
<feature type="domain" description="Apple" evidence="3">
    <location>
        <begin position="649"/>
        <end position="726"/>
    </location>
</feature>
<comment type="caution">
    <text evidence="4">The sequence shown here is derived from an EMBL/GenBank/DDBJ whole genome shotgun (WGS) entry which is preliminary data.</text>
</comment>
<keyword evidence="2" id="KW-0732">Signal</keyword>
<dbReference type="Pfam" id="PF00024">
    <property type="entry name" value="PAN_1"/>
    <property type="match status" value="1"/>
</dbReference>
<proteinExistence type="predicted"/>
<sequence>MRSALALVAFAALGNLNGAQASRCKPHPNLTTTTASPTTSETEAPLVVKNELSNGNFAIRDADVPVPGFIVEGQAQIVTNKGYTGDGSKEQGCVEMSARNDPSKRKRGIGNIARISQQLLDLDTKKKYTVRFFYAVVTASSGVNVCTLTASIGGLQFYTSTILSLGQAIEWDTVLTQTDVPNTEGAFAVSISCPVGGVAAIYVDSIFMSNQVTPETIDTVKLDFGDEGDVTLPTTTSKLLVGTTSDASGSTETSHEPSTLSDRLSTTDDAATFVPATSDIGTFNPSTASRSSDETDTHESTSIQTSESTGVPTSSTVSIAPTRDPSTESESKSEILTSEPATNTIDAPTTETNAPHSTESSSPSADSSTDSSTKSESNTGVPTLDPTTTAMNTPTTSTSDPLSTESSSPSGSRVCPAGAPRPGYCTPVQPQVTLTESLPGIPMFSENEQPPNAPRACWATGVPKTGTWGRAKWSKPRQNSVEDCALLCKQEGSACKAFALNTLGQETSCWMLGDRLGVTGIDLGKQRSLVWNDFDCFECHDCDIKNPLDVETSTSQLEQSSTVLPSESIDATTSAATSTTAPSDTTTSQAPTSHESTSEQTTEPPTRTEPPTTFSSSYLPTTTESIMAQCTLALSDGCIIDPNADYSDCNKSGKFKNTFTLRDEEYPWQIDTWNCAALCYHMPSRCKASAYDNDQRKCVFSSRSTHDSSFTPSNSEGSLYWSEQSCNNCFCHNYERDDYYASLATALPQATCAPSIASEDAVCDIKTSPSSDLVCQHTGYFPWAYDHVPSKFPYQDSEERCAALCNSNPDCAASAWSEESGCAIGYHQLKSIQWSQFGSTMLSWSDKGCWDCSDCIKSQRWRIINV</sequence>
<gene>
    <name evidence="4" type="ORF">FEQUK3_LOCUS8239</name>
</gene>
<dbReference type="AlphaFoldDB" id="A0A8J2NLL2"/>
<feature type="compositionally biased region" description="Polar residues" evidence="1">
    <location>
        <begin position="334"/>
        <end position="352"/>
    </location>
</feature>
<reference evidence="4" key="1">
    <citation type="submission" date="2021-05" db="EMBL/GenBank/DDBJ databases">
        <authorList>
            <person name="Khan N."/>
        </authorList>
    </citation>
    <scope>NUCLEOTIDE SEQUENCE</scope>
</reference>
<dbReference type="PROSITE" id="PS50948">
    <property type="entry name" value="PAN"/>
    <property type="match status" value="1"/>
</dbReference>
<feature type="signal peptide" evidence="2">
    <location>
        <begin position="1"/>
        <end position="21"/>
    </location>
</feature>
<accession>A0A8J2NLL2</accession>
<feature type="compositionally biased region" description="Low complexity" evidence="1">
    <location>
        <begin position="31"/>
        <end position="43"/>
    </location>
</feature>
<feature type="compositionally biased region" description="Low complexity" evidence="1">
    <location>
        <begin position="353"/>
        <end position="412"/>
    </location>
</feature>
<evidence type="ECO:0000256" key="2">
    <source>
        <dbReference type="SAM" id="SignalP"/>
    </source>
</evidence>
<feature type="chain" id="PRO_5035234455" description="Apple domain-containing protein" evidence="2">
    <location>
        <begin position="22"/>
        <end position="866"/>
    </location>
</feature>
<feature type="region of interest" description="Disordered" evidence="1">
    <location>
        <begin position="556"/>
        <end position="618"/>
    </location>
</feature>
<dbReference type="EMBL" id="CAJSTJ010000151">
    <property type="protein sequence ID" value="CAG7562550.1"/>
    <property type="molecule type" value="Genomic_DNA"/>
</dbReference>
<evidence type="ECO:0000256" key="1">
    <source>
        <dbReference type="SAM" id="MobiDB-lite"/>
    </source>
</evidence>
<feature type="compositionally biased region" description="Low complexity" evidence="1">
    <location>
        <begin position="556"/>
        <end position="617"/>
    </location>
</feature>
<feature type="region of interest" description="Disordered" evidence="1">
    <location>
        <begin position="21"/>
        <end position="43"/>
    </location>
</feature>
<organism evidence="4 5">
    <name type="scientific">Fusarium equiseti</name>
    <name type="common">Fusarium scirpi</name>
    <dbReference type="NCBI Taxonomy" id="61235"/>
    <lineage>
        <taxon>Eukaryota</taxon>
        <taxon>Fungi</taxon>
        <taxon>Dikarya</taxon>
        <taxon>Ascomycota</taxon>
        <taxon>Pezizomycotina</taxon>
        <taxon>Sordariomycetes</taxon>
        <taxon>Hypocreomycetidae</taxon>
        <taxon>Hypocreales</taxon>
        <taxon>Nectriaceae</taxon>
        <taxon>Fusarium</taxon>
        <taxon>Fusarium incarnatum-equiseti species complex</taxon>
    </lineage>
</organism>
<evidence type="ECO:0000313" key="5">
    <source>
        <dbReference type="Proteomes" id="UP000693738"/>
    </source>
</evidence>
<name>A0A8J2NLL2_FUSEQ</name>
<protein>
    <recommendedName>
        <fullName evidence="3">Apple domain-containing protein</fullName>
    </recommendedName>
</protein>
<evidence type="ECO:0000313" key="4">
    <source>
        <dbReference type="EMBL" id="CAG7562550.1"/>
    </source>
</evidence>
<feature type="compositionally biased region" description="Polar residues" evidence="1">
    <location>
        <begin position="279"/>
        <end position="288"/>
    </location>
</feature>
<feature type="compositionally biased region" description="Polar residues" evidence="1">
    <location>
        <begin position="233"/>
        <end position="269"/>
    </location>
</feature>